<sequence>MIINKIIYKKNEFIVEFNNGKSVSIVEDSLVKFNLYKGLEVSDDFDNSLYEQDQLTRAFILACRYLSNIKSSKQIKDYLYRKKISNDNIEKTIDLLTEKGFLDDYSYAVSYIHDAQILKKHGSKKIKYSLFEKGISKNIIEKASAEIDDELEYNNAHELFLKKANNDYSFENLNKVIKFLLARGFDYSIIKEVINYEKER</sequence>
<name>A0A379C4M8_9FIRM</name>
<dbReference type="RefSeq" id="WP_019034526.1">
    <property type="nucleotide sequence ID" value="NZ_UGSZ01000001.1"/>
</dbReference>
<organism evidence="7 8">
    <name type="scientific">Peptoniphilus lacrimalis</name>
    <dbReference type="NCBI Taxonomy" id="33031"/>
    <lineage>
        <taxon>Bacteria</taxon>
        <taxon>Bacillati</taxon>
        <taxon>Bacillota</taxon>
        <taxon>Tissierellia</taxon>
        <taxon>Tissierellales</taxon>
        <taxon>Peptoniphilaceae</taxon>
        <taxon>Peptoniphilus</taxon>
    </lineage>
</organism>
<dbReference type="InterPro" id="IPR003783">
    <property type="entry name" value="Regulatory_RecX"/>
</dbReference>
<dbReference type="InterPro" id="IPR036388">
    <property type="entry name" value="WH-like_DNA-bd_sf"/>
</dbReference>
<dbReference type="OrthoDB" id="5421057at2"/>
<dbReference type="InterPro" id="IPR053924">
    <property type="entry name" value="RecX_HTH_2nd"/>
</dbReference>
<dbReference type="EMBL" id="UGSZ01000001">
    <property type="protein sequence ID" value="SUB57061.1"/>
    <property type="molecule type" value="Genomic_DNA"/>
</dbReference>
<evidence type="ECO:0000259" key="6">
    <source>
        <dbReference type="Pfam" id="PF02631"/>
    </source>
</evidence>
<dbReference type="PANTHER" id="PTHR33602">
    <property type="entry name" value="REGULATORY PROTEIN RECX FAMILY PROTEIN"/>
    <property type="match status" value="1"/>
</dbReference>
<evidence type="ECO:0000256" key="4">
    <source>
        <dbReference type="ARBA" id="ARBA00022490"/>
    </source>
</evidence>
<evidence type="ECO:0000313" key="7">
    <source>
        <dbReference type="EMBL" id="SUB57061.1"/>
    </source>
</evidence>
<dbReference type="Proteomes" id="UP000255517">
    <property type="component" value="Unassembled WGS sequence"/>
</dbReference>
<evidence type="ECO:0000256" key="3">
    <source>
        <dbReference type="ARBA" id="ARBA00018111"/>
    </source>
</evidence>
<dbReference type="HAMAP" id="MF_01114">
    <property type="entry name" value="RecX"/>
    <property type="match status" value="1"/>
</dbReference>
<dbReference type="PANTHER" id="PTHR33602:SF1">
    <property type="entry name" value="REGULATORY PROTEIN RECX FAMILY PROTEIN"/>
    <property type="match status" value="1"/>
</dbReference>
<gene>
    <name evidence="5 7" type="primary">recX</name>
    <name evidence="7" type="ORF">NCTC13149_00876</name>
</gene>
<comment type="subcellular location">
    <subcellularLocation>
        <location evidence="1 5">Cytoplasm</location>
    </subcellularLocation>
</comment>
<comment type="function">
    <text evidence="5">Modulates RecA activity.</text>
</comment>
<evidence type="ECO:0000256" key="1">
    <source>
        <dbReference type="ARBA" id="ARBA00004496"/>
    </source>
</evidence>
<accession>A0A379C4M8</accession>
<dbReference type="Gene3D" id="1.10.10.10">
    <property type="entry name" value="Winged helix-like DNA-binding domain superfamily/Winged helix DNA-binding domain"/>
    <property type="match status" value="3"/>
</dbReference>
<dbReference type="GO" id="GO:0006282">
    <property type="term" value="P:regulation of DNA repair"/>
    <property type="evidence" value="ECO:0007669"/>
    <property type="project" value="UniProtKB-UniRule"/>
</dbReference>
<dbReference type="GO" id="GO:0005737">
    <property type="term" value="C:cytoplasm"/>
    <property type="evidence" value="ECO:0007669"/>
    <property type="project" value="UniProtKB-SubCell"/>
</dbReference>
<dbReference type="STRING" id="1122949.GCA_000378725_00619"/>
<feature type="domain" description="RecX second three-helical" evidence="6">
    <location>
        <begin position="103"/>
        <end position="143"/>
    </location>
</feature>
<evidence type="ECO:0000256" key="2">
    <source>
        <dbReference type="ARBA" id="ARBA00009695"/>
    </source>
</evidence>
<comment type="similarity">
    <text evidence="2 5">Belongs to the RecX family.</text>
</comment>
<protein>
    <recommendedName>
        <fullName evidence="3 5">Regulatory protein RecX</fullName>
    </recommendedName>
</protein>
<keyword evidence="4 5" id="KW-0963">Cytoplasm</keyword>
<reference evidence="7 8" key="1">
    <citation type="submission" date="2018-06" db="EMBL/GenBank/DDBJ databases">
        <authorList>
            <consortium name="Pathogen Informatics"/>
            <person name="Doyle S."/>
        </authorList>
    </citation>
    <scope>NUCLEOTIDE SEQUENCE [LARGE SCALE GENOMIC DNA]</scope>
    <source>
        <strain evidence="7 8">NCTC13149</strain>
    </source>
</reference>
<evidence type="ECO:0000313" key="8">
    <source>
        <dbReference type="Proteomes" id="UP000255517"/>
    </source>
</evidence>
<evidence type="ECO:0000256" key="5">
    <source>
        <dbReference type="HAMAP-Rule" id="MF_01114"/>
    </source>
</evidence>
<dbReference type="Pfam" id="PF02631">
    <property type="entry name" value="RecX_HTH2"/>
    <property type="match status" value="1"/>
</dbReference>
<proteinExistence type="inferred from homology"/>
<dbReference type="AlphaFoldDB" id="A0A379C4M8"/>